<keyword evidence="3" id="KW-1185">Reference proteome</keyword>
<dbReference type="AlphaFoldDB" id="A0A6H5GER3"/>
<feature type="compositionally biased region" description="Polar residues" evidence="1">
    <location>
        <begin position="205"/>
        <end position="216"/>
    </location>
</feature>
<evidence type="ECO:0000313" key="3">
    <source>
        <dbReference type="Proteomes" id="UP000479000"/>
    </source>
</evidence>
<dbReference type="EMBL" id="CADCXU010009648">
    <property type="protein sequence ID" value="CAB0000601.1"/>
    <property type="molecule type" value="Genomic_DNA"/>
</dbReference>
<accession>A0A6H5GER3</accession>
<protein>
    <submittedName>
        <fullName evidence="2">Uncharacterized protein</fullName>
    </submittedName>
</protein>
<evidence type="ECO:0000313" key="2">
    <source>
        <dbReference type="EMBL" id="CAB0000601.1"/>
    </source>
</evidence>
<organism evidence="2 3">
    <name type="scientific">Nesidiocoris tenuis</name>
    <dbReference type="NCBI Taxonomy" id="355587"/>
    <lineage>
        <taxon>Eukaryota</taxon>
        <taxon>Metazoa</taxon>
        <taxon>Ecdysozoa</taxon>
        <taxon>Arthropoda</taxon>
        <taxon>Hexapoda</taxon>
        <taxon>Insecta</taxon>
        <taxon>Pterygota</taxon>
        <taxon>Neoptera</taxon>
        <taxon>Paraneoptera</taxon>
        <taxon>Hemiptera</taxon>
        <taxon>Heteroptera</taxon>
        <taxon>Panheteroptera</taxon>
        <taxon>Cimicomorpha</taxon>
        <taxon>Miridae</taxon>
        <taxon>Dicyphina</taxon>
        <taxon>Nesidiocoris</taxon>
    </lineage>
</organism>
<proteinExistence type="predicted"/>
<evidence type="ECO:0000256" key="1">
    <source>
        <dbReference type="SAM" id="MobiDB-lite"/>
    </source>
</evidence>
<dbReference type="Proteomes" id="UP000479000">
    <property type="component" value="Unassembled WGS sequence"/>
</dbReference>
<feature type="non-terminal residue" evidence="2">
    <location>
        <position position="284"/>
    </location>
</feature>
<feature type="compositionally biased region" description="Basic and acidic residues" evidence="1">
    <location>
        <begin position="1"/>
        <end position="36"/>
    </location>
</feature>
<feature type="region of interest" description="Disordered" evidence="1">
    <location>
        <begin position="197"/>
        <end position="225"/>
    </location>
</feature>
<reference evidence="2 3" key="1">
    <citation type="submission" date="2020-02" db="EMBL/GenBank/DDBJ databases">
        <authorList>
            <person name="Ferguson B K."/>
        </authorList>
    </citation>
    <scope>NUCLEOTIDE SEQUENCE [LARGE SCALE GENOMIC DNA]</scope>
</reference>
<name>A0A6H5GER3_9HEMI</name>
<gene>
    <name evidence="2" type="ORF">NTEN_LOCUS6388</name>
</gene>
<sequence>MADLCRPTDDGDKRLAAESLDDRDTGGKNCRGDARGEPLTMSVPDDRTILTGDVSFGSWIVGFSVVVGPIDLDALGRRLDWRGLDAADVGGPAFDDHSSSWLWRSTSSISGTTIAGDDALVVSSHRQPRGFRNERRKTSQPPIEFGLNFEKFDVPSDYPYLTSKSEGDEGGKSLRNGIGGVMMFNIDGVGHRFGDKGGIRASDEGTLSNDETSGESTLRRSLVNGKSSSEDFHRNISFWLDSSETKVTYCSPDNSYAYLPSLVDNKTRLGLSAGTGLDKHFKNC</sequence>
<feature type="region of interest" description="Disordered" evidence="1">
    <location>
        <begin position="1"/>
        <end position="39"/>
    </location>
</feature>